<sequence length="230" mass="24542">MMDTLYALATLAVPMIVAIVFHEVAHGRMARLLGDRTAERLGRLSFNPLRHVDPVGTVLLPGMLALAHAPVFGWAKPVPVDVSGLPRPRQAMMLVGAAGPAMNFALALLASVALGLEARFLSAPGVIGQFVADNLVNFLAINLFLGSFNLIPLPPFDGSHIVEGLLPTALADRYAQLRRLGMPLVLLLLVILPWLAPRFDLVRLVLAPPVLWLGGQFLALASLVAGHPIS</sequence>
<comment type="similarity">
    <text evidence="3">Belongs to the peptidase M50B family.</text>
</comment>
<organism evidence="15 16">
    <name type="scientific">Novosphingobium pituita</name>
    <dbReference type="NCBI Taxonomy" id="3056842"/>
    <lineage>
        <taxon>Bacteria</taxon>
        <taxon>Pseudomonadati</taxon>
        <taxon>Pseudomonadota</taxon>
        <taxon>Alphaproteobacteria</taxon>
        <taxon>Sphingomonadales</taxon>
        <taxon>Sphingomonadaceae</taxon>
        <taxon>Novosphingobium</taxon>
    </lineage>
</organism>
<evidence type="ECO:0000256" key="7">
    <source>
        <dbReference type="ARBA" id="ARBA00022723"/>
    </source>
</evidence>
<evidence type="ECO:0000259" key="14">
    <source>
        <dbReference type="Pfam" id="PF02163"/>
    </source>
</evidence>
<comment type="cofactor">
    <cofactor evidence="1">
        <name>Zn(2+)</name>
        <dbReference type="ChEBI" id="CHEBI:29105"/>
    </cofactor>
</comment>
<keyword evidence="4" id="KW-1003">Cell membrane</keyword>
<evidence type="ECO:0000256" key="13">
    <source>
        <dbReference type="SAM" id="Phobius"/>
    </source>
</evidence>
<feature type="transmembrane region" description="Helical" evidence="13">
    <location>
        <begin position="93"/>
        <end position="116"/>
    </location>
</feature>
<dbReference type="InterPro" id="IPR052348">
    <property type="entry name" value="Metallopeptidase_M50B"/>
</dbReference>
<dbReference type="PANTHER" id="PTHR35864:SF1">
    <property type="entry name" value="ZINC METALLOPROTEASE YWHC-RELATED"/>
    <property type="match status" value="1"/>
</dbReference>
<feature type="transmembrane region" description="Helical" evidence="13">
    <location>
        <begin position="6"/>
        <end position="25"/>
    </location>
</feature>
<dbReference type="Pfam" id="PF02163">
    <property type="entry name" value="Peptidase_M50"/>
    <property type="match status" value="1"/>
</dbReference>
<evidence type="ECO:0000256" key="6">
    <source>
        <dbReference type="ARBA" id="ARBA00022692"/>
    </source>
</evidence>
<protein>
    <submittedName>
        <fullName evidence="15">Site-2 protease family protein</fullName>
    </submittedName>
</protein>
<evidence type="ECO:0000256" key="8">
    <source>
        <dbReference type="ARBA" id="ARBA00022801"/>
    </source>
</evidence>
<keyword evidence="6 13" id="KW-0812">Transmembrane</keyword>
<evidence type="ECO:0000313" key="15">
    <source>
        <dbReference type="EMBL" id="GMM59553.1"/>
    </source>
</evidence>
<gene>
    <name evidence="15" type="ORF">NUTIK01_03300</name>
</gene>
<evidence type="ECO:0000256" key="10">
    <source>
        <dbReference type="ARBA" id="ARBA00022989"/>
    </source>
</evidence>
<keyword evidence="10 13" id="KW-1133">Transmembrane helix</keyword>
<keyword evidence="11" id="KW-0482">Metalloprotease</keyword>
<dbReference type="CDD" id="cd06158">
    <property type="entry name" value="S2P-M50_like_1"/>
    <property type="match status" value="1"/>
</dbReference>
<keyword evidence="5 15" id="KW-0645">Protease</keyword>
<dbReference type="Proteomes" id="UP001187221">
    <property type="component" value="Unassembled WGS sequence"/>
</dbReference>
<evidence type="ECO:0000256" key="1">
    <source>
        <dbReference type="ARBA" id="ARBA00001947"/>
    </source>
</evidence>
<dbReference type="RefSeq" id="WP_317973408.1">
    <property type="nucleotide sequence ID" value="NZ_BTFW01000001.1"/>
</dbReference>
<comment type="subcellular location">
    <subcellularLocation>
        <location evidence="2">Cell membrane</location>
        <topology evidence="2">Multi-pass membrane protein</topology>
    </subcellularLocation>
</comment>
<keyword evidence="16" id="KW-1185">Reference proteome</keyword>
<evidence type="ECO:0000256" key="3">
    <source>
        <dbReference type="ARBA" id="ARBA00007931"/>
    </source>
</evidence>
<dbReference type="GO" id="GO:0006508">
    <property type="term" value="P:proteolysis"/>
    <property type="evidence" value="ECO:0007669"/>
    <property type="project" value="UniProtKB-KW"/>
</dbReference>
<reference evidence="15 16" key="1">
    <citation type="submission" date="2023-06" db="EMBL/GenBank/DDBJ databases">
        <title>Draft genome sequence of Novosphingobium sp. strain IK01.</title>
        <authorList>
            <person name="Hatamoto M."/>
            <person name="Ikarashi T."/>
            <person name="Yamaguchi T."/>
        </authorList>
    </citation>
    <scope>NUCLEOTIDE SEQUENCE [LARGE SCALE GENOMIC DNA]</scope>
    <source>
        <strain evidence="15 16">IK01</strain>
    </source>
</reference>
<dbReference type="InterPro" id="IPR008915">
    <property type="entry name" value="Peptidase_M50"/>
</dbReference>
<dbReference type="PANTHER" id="PTHR35864">
    <property type="entry name" value="ZINC METALLOPROTEASE MJ0611-RELATED"/>
    <property type="match status" value="1"/>
</dbReference>
<keyword evidence="7" id="KW-0479">Metal-binding</keyword>
<dbReference type="InterPro" id="IPR044537">
    <property type="entry name" value="Rip2-like"/>
</dbReference>
<proteinExistence type="inferred from homology"/>
<dbReference type="GO" id="GO:0008233">
    <property type="term" value="F:peptidase activity"/>
    <property type="evidence" value="ECO:0007669"/>
    <property type="project" value="UniProtKB-KW"/>
</dbReference>
<feature type="domain" description="Peptidase M50" evidence="14">
    <location>
        <begin position="11"/>
        <end position="189"/>
    </location>
</feature>
<evidence type="ECO:0000256" key="4">
    <source>
        <dbReference type="ARBA" id="ARBA00022475"/>
    </source>
</evidence>
<name>A0ABQ6P2R1_9SPHN</name>
<keyword evidence="9" id="KW-0862">Zinc</keyword>
<evidence type="ECO:0000256" key="11">
    <source>
        <dbReference type="ARBA" id="ARBA00023049"/>
    </source>
</evidence>
<evidence type="ECO:0000256" key="5">
    <source>
        <dbReference type="ARBA" id="ARBA00022670"/>
    </source>
</evidence>
<feature type="transmembrane region" description="Helical" evidence="13">
    <location>
        <begin position="136"/>
        <end position="156"/>
    </location>
</feature>
<evidence type="ECO:0000256" key="12">
    <source>
        <dbReference type="ARBA" id="ARBA00023136"/>
    </source>
</evidence>
<keyword evidence="8" id="KW-0378">Hydrolase</keyword>
<evidence type="ECO:0000313" key="16">
    <source>
        <dbReference type="Proteomes" id="UP001187221"/>
    </source>
</evidence>
<keyword evidence="12 13" id="KW-0472">Membrane</keyword>
<comment type="caution">
    <text evidence="15">The sequence shown here is derived from an EMBL/GenBank/DDBJ whole genome shotgun (WGS) entry which is preliminary data.</text>
</comment>
<accession>A0ABQ6P2R1</accession>
<feature type="transmembrane region" description="Helical" evidence="13">
    <location>
        <begin position="202"/>
        <end position="225"/>
    </location>
</feature>
<feature type="transmembrane region" description="Helical" evidence="13">
    <location>
        <begin position="177"/>
        <end position="196"/>
    </location>
</feature>
<dbReference type="EMBL" id="BTFW01000001">
    <property type="protein sequence ID" value="GMM59553.1"/>
    <property type="molecule type" value="Genomic_DNA"/>
</dbReference>
<evidence type="ECO:0000256" key="2">
    <source>
        <dbReference type="ARBA" id="ARBA00004651"/>
    </source>
</evidence>
<evidence type="ECO:0000256" key="9">
    <source>
        <dbReference type="ARBA" id="ARBA00022833"/>
    </source>
</evidence>